<proteinExistence type="predicted"/>
<protein>
    <submittedName>
        <fullName evidence="1">Uncharacterized protein</fullName>
    </submittedName>
</protein>
<sequence>MAHTHIPTPQVTVSDDLWKDGLSDAAPRVGDLFVVGYDGEDYGLVLIVAVRDGHVVIWPVTDESLPTSDTCIRLEADWLDRPLVCWPEAEAGISFATLARRLGPVLEDRAAIGIYHYVRGGDLPDGVSAYEEPETDTEFQDALAMVCKFAADLSDHDSLDSGSGLGLLREAFRDKWGLKAADIHHVLHTPAPKIAADIFYGRCLLNLEEARTIASHWNAPLDLVWTEPTGALVFALKQPTLKNRIVSLAAKTATSENDIRCKVWSEVQQMAARQSDSGSSQALDSKIQHVIEQLEASI</sequence>
<dbReference type="RefSeq" id="WP_231251056.1">
    <property type="nucleotide sequence ID" value="NZ_BAAAMQ010000017.1"/>
</dbReference>
<organism evidence="1 2">
    <name type="scientific">Nocardioides furvisabuli</name>
    <dbReference type="NCBI Taxonomy" id="375542"/>
    <lineage>
        <taxon>Bacteria</taxon>
        <taxon>Bacillati</taxon>
        <taxon>Actinomycetota</taxon>
        <taxon>Actinomycetes</taxon>
        <taxon>Propionibacteriales</taxon>
        <taxon>Nocardioidaceae</taxon>
        <taxon>Nocardioides</taxon>
    </lineage>
</organism>
<evidence type="ECO:0000313" key="1">
    <source>
        <dbReference type="EMBL" id="GAA2115243.1"/>
    </source>
</evidence>
<keyword evidence="2" id="KW-1185">Reference proteome</keyword>
<comment type="caution">
    <text evidence="1">The sequence shown here is derived from an EMBL/GenBank/DDBJ whole genome shotgun (WGS) entry which is preliminary data.</text>
</comment>
<accession>A0ABN2XRL6</accession>
<gene>
    <name evidence="1" type="ORF">GCM10009726_33900</name>
</gene>
<dbReference type="Proteomes" id="UP001501161">
    <property type="component" value="Unassembled WGS sequence"/>
</dbReference>
<evidence type="ECO:0000313" key="2">
    <source>
        <dbReference type="Proteomes" id="UP001501161"/>
    </source>
</evidence>
<dbReference type="EMBL" id="BAAAMQ010000017">
    <property type="protein sequence ID" value="GAA2115243.1"/>
    <property type="molecule type" value="Genomic_DNA"/>
</dbReference>
<name>A0ABN2XRL6_9ACTN</name>
<reference evidence="1 2" key="1">
    <citation type="journal article" date="2019" name="Int. J. Syst. Evol. Microbiol.">
        <title>The Global Catalogue of Microorganisms (GCM) 10K type strain sequencing project: providing services to taxonomists for standard genome sequencing and annotation.</title>
        <authorList>
            <consortium name="The Broad Institute Genomics Platform"/>
            <consortium name="The Broad Institute Genome Sequencing Center for Infectious Disease"/>
            <person name="Wu L."/>
            <person name="Ma J."/>
        </authorList>
    </citation>
    <scope>NUCLEOTIDE SEQUENCE [LARGE SCALE GENOMIC DNA]</scope>
    <source>
        <strain evidence="1 2">JCM 13813</strain>
    </source>
</reference>